<feature type="transmembrane region" description="Helical" evidence="7">
    <location>
        <begin position="267"/>
        <end position="287"/>
    </location>
</feature>
<feature type="domain" description="Major facilitator superfamily (MFS) profile" evidence="8">
    <location>
        <begin position="18"/>
        <end position="408"/>
    </location>
</feature>
<dbReference type="Proteomes" id="UP001580928">
    <property type="component" value="Unassembled WGS sequence"/>
</dbReference>
<keyword evidence="4 7" id="KW-0812">Transmembrane</keyword>
<keyword evidence="6 7" id="KW-0472">Membrane</keyword>
<proteinExistence type="predicted"/>
<evidence type="ECO:0000259" key="8">
    <source>
        <dbReference type="PROSITE" id="PS50850"/>
    </source>
</evidence>
<protein>
    <submittedName>
        <fullName evidence="9">MFS transporter</fullName>
    </submittedName>
</protein>
<dbReference type="RefSeq" id="WP_375556171.1">
    <property type="nucleotide sequence ID" value="NZ_JBBVGT010000002.1"/>
</dbReference>
<feature type="transmembrane region" description="Helical" evidence="7">
    <location>
        <begin position="145"/>
        <end position="165"/>
    </location>
</feature>
<feature type="transmembrane region" description="Helical" evidence="7">
    <location>
        <begin position="20"/>
        <end position="43"/>
    </location>
</feature>
<comment type="subcellular location">
    <subcellularLocation>
        <location evidence="1">Cell membrane</location>
        <topology evidence="1">Multi-pass membrane protein</topology>
    </subcellularLocation>
</comment>
<evidence type="ECO:0000313" key="10">
    <source>
        <dbReference type="Proteomes" id="UP001580928"/>
    </source>
</evidence>
<evidence type="ECO:0000256" key="2">
    <source>
        <dbReference type="ARBA" id="ARBA00022448"/>
    </source>
</evidence>
<keyword evidence="3" id="KW-1003">Cell membrane</keyword>
<feature type="transmembrane region" description="Helical" evidence="7">
    <location>
        <begin position="355"/>
        <end position="378"/>
    </location>
</feature>
<sequence>MKNFLRLYIGAYSGLSQPAWMLSLVMLLNRMGAMVIPFLGLYMTEHLKFSLEETGLVLSFFGIGAISGSYIGGRLTDRIGHFKVQVSSLFLSVPLFFIVPILQTPLQLSMGILVLSLVTEIFRPANSVSIAYYAKAENLTRALSLNRMALNLGFSIGPAVGGFLAALSYNWLFYGNGLSAALAGFVFYAYFRRRKGNERFLKKDKQKKELENINDANITNRSPYKDKYFILFSALCCIYAICFFQLLSTLPLFYKQVFLIKDSGVGLILAFNGFVVFLLEMLLVHLAEKKMTTFQSIVFGTVLLSISFALLLIHSGMWVLFVAMFIFSVSEIFVLPFTSTVALKRAHKSKQGAYMGLNGLAFSAAHIVSPSLGTQIAANYGFDALWTSIALVSIFVAVGFYFLRNKFAV</sequence>
<dbReference type="Gene3D" id="1.20.1250.20">
    <property type="entry name" value="MFS general substrate transporter like domains"/>
    <property type="match status" value="1"/>
</dbReference>
<dbReference type="InterPro" id="IPR011701">
    <property type="entry name" value="MFS"/>
</dbReference>
<evidence type="ECO:0000256" key="3">
    <source>
        <dbReference type="ARBA" id="ARBA00022475"/>
    </source>
</evidence>
<organism evidence="9 10">
    <name type="scientific">Albibacterium profundi</name>
    <dbReference type="NCBI Taxonomy" id="3134906"/>
    <lineage>
        <taxon>Bacteria</taxon>
        <taxon>Pseudomonadati</taxon>
        <taxon>Bacteroidota</taxon>
        <taxon>Sphingobacteriia</taxon>
        <taxon>Sphingobacteriales</taxon>
        <taxon>Sphingobacteriaceae</taxon>
        <taxon>Albibacterium</taxon>
    </lineage>
</organism>
<dbReference type="SUPFAM" id="SSF103473">
    <property type="entry name" value="MFS general substrate transporter"/>
    <property type="match status" value="1"/>
</dbReference>
<evidence type="ECO:0000256" key="4">
    <source>
        <dbReference type="ARBA" id="ARBA00022692"/>
    </source>
</evidence>
<feature type="transmembrane region" description="Helical" evidence="7">
    <location>
        <begin position="228"/>
        <end position="247"/>
    </location>
</feature>
<dbReference type="InterPro" id="IPR036259">
    <property type="entry name" value="MFS_trans_sf"/>
</dbReference>
<evidence type="ECO:0000256" key="5">
    <source>
        <dbReference type="ARBA" id="ARBA00022989"/>
    </source>
</evidence>
<evidence type="ECO:0000256" key="1">
    <source>
        <dbReference type="ARBA" id="ARBA00004651"/>
    </source>
</evidence>
<evidence type="ECO:0000256" key="6">
    <source>
        <dbReference type="ARBA" id="ARBA00023136"/>
    </source>
</evidence>
<dbReference type="PANTHER" id="PTHR23517">
    <property type="entry name" value="RESISTANCE PROTEIN MDTM, PUTATIVE-RELATED-RELATED"/>
    <property type="match status" value="1"/>
</dbReference>
<accession>A0ABV5CAP3</accession>
<comment type="caution">
    <text evidence="9">The sequence shown here is derived from an EMBL/GenBank/DDBJ whole genome shotgun (WGS) entry which is preliminary data.</text>
</comment>
<evidence type="ECO:0000313" key="9">
    <source>
        <dbReference type="EMBL" id="MFB5944607.1"/>
    </source>
</evidence>
<feature type="transmembrane region" description="Helical" evidence="7">
    <location>
        <begin position="294"/>
        <end position="313"/>
    </location>
</feature>
<feature type="transmembrane region" description="Helical" evidence="7">
    <location>
        <begin position="171"/>
        <end position="191"/>
    </location>
</feature>
<keyword evidence="2" id="KW-0813">Transport</keyword>
<feature type="transmembrane region" description="Helical" evidence="7">
    <location>
        <begin position="55"/>
        <end position="72"/>
    </location>
</feature>
<dbReference type="EMBL" id="JBBVGT010000002">
    <property type="protein sequence ID" value="MFB5944607.1"/>
    <property type="molecule type" value="Genomic_DNA"/>
</dbReference>
<feature type="transmembrane region" description="Helical" evidence="7">
    <location>
        <begin position="384"/>
        <end position="403"/>
    </location>
</feature>
<gene>
    <name evidence="9" type="ORF">WKR92_02045</name>
</gene>
<dbReference type="PANTHER" id="PTHR23517:SF2">
    <property type="entry name" value="MULTIDRUG RESISTANCE PROTEIN MDTH"/>
    <property type="match status" value="1"/>
</dbReference>
<dbReference type="Pfam" id="PF07690">
    <property type="entry name" value="MFS_1"/>
    <property type="match status" value="1"/>
</dbReference>
<keyword evidence="5 7" id="KW-1133">Transmembrane helix</keyword>
<name>A0ABV5CAP3_9SPHI</name>
<dbReference type="InterPro" id="IPR050171">
    <property type="entry name" value="MFS_Transporters"/>
</dbReference>
<reference evidence="9 10" key="1">
    <citation type="submission" date="2024-04" db="EMBL/GenBank/DDBJ databases">
        <title>Albibacterium profundi sp. nov., isolated from sediment of the Challenger Deep of Mariana Trench.</title>
        <authorList>
            <person name="Wang Y."/>
        </authorList>
    </citation>
    <scope>NUCLEOTIDE SEQUENCE [LARGE SCALE GENOMIC DNA]</scope>
    <source>
        <strain evidence="9 10">RHL897</strain>
    </source>
</reference>
<dbReference type="InterPro" id="IPR020846">
    <property type="entry name" value="MFS_dom"/>
</dbReference>
<evidence type="ECO:0000256" key="7">
    <source>
        <dbReference type="SAM" id="Phobius"/>
    </source>
</evidence>
<dbReference type="PROSITE" id="PS50850">
    <property type="entry name" value="MFS"/>
    <property type="match status" value="1"/>
</dbReference>
<feature type="transmembrane region" description="Helical" evidence="7">
    <location>
        <begin position="319"/>
        <end position="343"/>
    </location>
</feature>
<keyword evidence="10" id="KW-1185">Reference proteome</keyword>